<gene>
    <name evidence="1" type="ORF">THOM_2499</name>
</gene>
<dbReference type="AlphaFoldDB" id="L7JU64"/>
<organism evidence="1 2">
    <name type="scientific">Trachipleistophora hominis</name>
    <name type="common">Microsporidian parasite</name>
    <dbReference type="NCBI Taxonomy" id="72359"/>
    <lineage>
        <taxon>Eukaryota</taxon>
        <taxon>Fungi</taxon>
        <taxon>Fungi incertae sedis</taxon>
        <taxon>Microsporidia</taxon>
        <taxon>Pleistophoridae</taxon>
        <taxon>Trachipleistophora</taxon>
    </lineage>
</organism>
<dbReference type="STRING" id="72359.L7JU64"/>
<dbReference type="HOGENOM" id="CLU_1628216_0_0_1"/>
<keyword evidence="1" id="KW-0548">Nucleotidyltransferase</keyword>
<proteinExistence type="predicted"/>
<evidence type="ECO:0000313" key="2">
    <source>
        <dbReference type="Proteomes" id="UP000011185"/>
    </source>
</evidence>
<dbReference type="OMA" id="IFARMRI"/>
<protein>
    <submittedName>
        <fullName evidence="1">Telomerase catalytic subunit/reverse transcriptase TERT</fullName>
    </submittedName>
</protein>
<dbReference type="VEuPathDB" id="MicrosporidiaDB:THOM_2499"/>
<dbReference type="InParanoid" id="L7JU64"/>
<name>L7JU64_TRAHO</name>
<sequence>MAQPLNLWMPLEITEVLNFVPMEEFLTNFSLQVDKQLCNNIFVRPPEKIPEIKDFTANNTVIKIINNAILKLLVSDSQNILSLGYARSVNDSSNNSLVCWHLNYATNVFKTKKWCELLRVLGDTLSMFLLTECGIIEKINDKYVLLAGNVKIFARMRIVQMNS</sequence>
<dbReference type="OrthoDB" id="289721at2759"/>
<accession>L7JU64</accession>
<keyword evidence="2" id="KW-1185">Reference proteome</keyword>
<evidence type="ECO:0000313" key="1">
    <source>
        <dbReference type="EMBL" id="ELQ74586.1"/>
    </source>
</evidence>
<keyword evidence="1" id="KW-0695">RNA-directed DNA polymerase</keyword>
<keyword evidence="1" id="KW-0808">Transferase</keyword>
<dbReference type="GO" id="GO:0003964">
    <property type="term" value="F:RNA-directed DNA polymerase activity"/>
    <property type="evidence" value="ECO:0007669"/>
    <property type="project" value="UniProtKB-KW"/>
</dbReference>
<dbReference type="Proteomes" id="UP000011185">
    <property type="component" value="Unassembled WGS sequence"/>
</dbReference>
<reference evidence="1 2" key="1">
    <citation type="journal article" date="2012" name="PLoS Pathog.">
        <title>The genome of the obligate intracellular parasite Trachipleistophora hominis: new insights into microsporidian genome dynamics and reductive evolution.</title>
        <authorList>
            <person name="Heinz E."/>
            <person name="Williams T.A."/>
            <person name="Nakjang S."/>
            <person name="Noel C.J."/>
            <person name="Swan D.C."/>
            <person name="Goldberg A.V."/>
            <person name="Harris S.R."/>
            <person name="Weinmaier T."/>
            <person name="Markert S."/>
            <person name="Becher D."/>
            <person name="Bernhardt J."/>
            <person name="Dagan T."/>
            <person name="Hacker C."/>
            <person name="Lucocq J.M."/>
            <person name="Schweder T."/>
            <person name="Rattei T."/>
            <person name="Hall N."/>
            <person name="Hirt R.P."/>
            <person name="Embley T.M."/>
        </authorList>
    </citation>
    <scope>NUCLEOTIDE SEQUENCE [LARGE SCALE GENOMIC DNA]</scope>
</reference>
<dbReference type="EMBL" id="JH994035">
    <property type="protein sequence ID" value="ELQ74586.1"/>
    <property type="molecule type" value="Genomic_DNA"/>
</dbReference>